<proteinExistence type="predicted"/>
<dbReference type="InterPro" id="IPR006311">
    <property type="entry name" value="TAT_signal"/>
</dbReference>
<accession>A0ABU2JV77</accession>
<dbReference type="Pfam" id="PF01425">
    <property type="entry name" value="Amidase"/>
    <property type="match status" value="1"/>
</dbReference>
<keyword evidence="3" id="KW-1185">Reference proteome</keyword>
<dbReference type="InterPro" id="IPR036928">
    <property type="entry name" value="AS_sf"/>
</dbReference>
<dbReference type="EMBL" id="JAVREO010000012">
    <property type="protein sequence ID" value="MDT0268644.1"/>
    <property type="molecule type" value="Genomic_DNA"/>
</dbReference>
<name>A0ABU2JV77_9ACTN</name>
<dbReference type="InterPro" id="IPR023631">
    <property type="entry name" value="Amidase_dom"/>
</dbReference>
<comment type="caution">
    <text evidence="2">The sequence shown here is derived from an EMBL/GenBank/DDBJ whole genome shotgun (WGS) entry which is preliminary data.</text>
</comment>
<dbReference type="RefSeq" id="WP_311668731.1">
    <property type="nucleotide sequence ID" value="NZ_JAVREO010000012.1"/>
</dbReference>
<evidence type="ECO:0000313" key="2">
    <source>
        <dbReference type="EMBL" id="MDT0268644.1"/>
    </source>
</evidence>
<dbReference type="PANTHER" id="PTHR42678:SF34">
    <property type="entry name" value="OS04G0183300 PROTEIN"/>
    <property type="match status" value="1"/>
</dbReference>
<evidence type="ECO:0000259" key="1">
    <source>
        <dbReference type="Pfam" id="PF01425"/>
    </source>
</evidence>
<gene>
    <name evidence="2" type="ORF">RM844_20370</name>
</gene>
<dbReference type="SUPFAM" id="SSF75304">
    <property type="entry name" value="Amidase signature (AS) enzymes"/>
    <property type="match status" value="1"/>
</dbReference>
<dbReference type="Gene3D" id="3.90.1300.10">
    <property type="entry name" value="Amidase signature (AS) domain"/>
    <property type="match status" value="1"/>
</dbReference>
<dbReference type="PANTHER" id="PTHR42678">
    <property type="entry name" value="AMIDASE"/>
    <property type="match status" value="1"/>
</dbReference>
<feature type="domain" description="Amidase" evidence="1">
    <location>
        <begin position="66"/>
        <end position="535"/>
    </location>
</feature>
<dbReference type="Proteomes" id="UP001183410">
    <property type="component" value="Unassembled WGS sequence"/>
</dbReference>
<reference evidence="3" key="1">
    <citation type="submission" date="2023-07" db="EMBL/GenBank/DDBJ databases">
        <title>30 novel species of actinomycetes from the DSMZ collection.</title>
        <authorList>
            <person name="Nouioui I."/>
        </authorList>
    </citation>
    <scope>NUCLEOTIDE SEQUENCE [LARGE SCALE GENOMIC DNA]</scope>
    <source>
        <strain evidence="3">DSM 44915</strain>
    </source>
</reference>
<sequence>MTRIGRRGFVTGVGAMGLAAGIPGMAAARDRGRGHPSHGGREFTVEETTVADIRRALDSGRLSCVELTQLFLARIAAYEEGGPRLNAITTVNPRVARQAAELDRVPRGRRGPLHGVPVLLKDNVDTADQPTSNGSVILKDAYPDDDAFLTRALRRQGALILGKASMGEFAGSPYSTLDGQMLNPYHLERQTGGSSAGSAGALAANLGVLAIGTDTSTSVRGPAAYCGIVGLRPTTGLISRDGIAPKNLTFDTAGPMARTVTDTALLFNAVAGEDPADPLSVATYRAYPRALRRQAAAGRLDYTRYLRRRSLRGTRLGVMRDFFGGDPEIDALTETALATLRDLGAELVDVTLDPAFVEYYIVNGGTNIRRIADYRFKEDWERYVTTLGPRVPRTVEEFVRVYETEVNQSPLPVADSVLNLLINSLRTSTAAPEYADLMENVLPEATRLKLAVFDAHRLDAMVFPYESRFAPPIDNPVQTIDDPDYVRSDRPDPATFAGYSSVGFPGIVVPMGFGSQGLPMTLSFMGRPYSDGALLGYAYDYEQETTLRAPSPLTPPL</sequence>
<dbReference type="PROSITE" id="PS51318">
    <property type="entry name" value="TAT"/>
    <property type="match status" value="1"/>
</dbReference>
<evidence type="ECO:0000313" key="3">
    <source>
        <dbReference type="Proteomes" id="UP001183410"/>
    </source>
</evidence>
<organism evidence="2 3">
    <name type="scientific">Streptomyces chisholmiae</name>
    <dbReference type="NCBI Taxonomy" id="3075540"/>
    <lineage>
        <taxon>Bacteria</taxon>
        <taxon>Bacillati</taxon>
        <taxon>Actinomycetota</taxon>
        <taxon>Actinomycetes</taxon>
        <taxon>Kitasatosporales</taxon>
        <taxon>Streptomycetaceae</taxon>
        <taxon>Streptomyces</taxon>
    </lineage>
</organism>
<protein>
    <submittedName>
        <fullName evidence="2">Amidase family protein</fullName>
    </submittedName>
</protein>